<dbReference type="InterPro" id="IPR050833">
    <property type="entry name" value="Poly_Biosynth_Transport"/>
</dbReference>
<dbReference type="Proteomes" id="UP001235303">
    <property type="component" value="Unassembled WGS sequence"/>
</dbReference>
<dbReference type="RefSeq" id="WP_283755403.1">
    <property type="nucleotide sequence ID" value="NZ_JAQOSP010000121.1"/>
</dbReference>
<reference evidence="8 9" key="1">
    <citation type="submission" date="2023-01" db="EMBL/GenBank/DDBJ databases">
        <title>Novel diversity within Roseofilum (Cyanobacteria; Desertifilaceae) from marine benthic mats with descriptions of four novel species.</title>
        <authorList>
            <person name="Wang Y."/>
            <person name="Berthold D.E."/>
            <person name="Hu J."/>
            <person name="Lefler F.W."/>
            <person name="Laughinghouse H.D. IV."/>
        </authorList>
    </citation>
    <scope>NUCLEOTIDE SEQUENCE [LARGE SCALE GENOMIC DNA]</scope>
    <source>
        <strain evidence="8 9">BLCC-M154</strain>
    </source>
</reference>
<dbReference type="PANTHER" id="PTHR30250:SF10">
    <property type="entry name" value="LIPOPOLYSACCHARIDE BIOSYNTHESIS PROTEIN WZXC"/>
    <property type="match status" value="1"/>
</dbReference>
<dbReference type="EMBL" id="JAQOSP010000121">
    <property type="protein sequence ID" value="MDJ1171651.1"/>
    <property type="molecule type" value="Genomic_DNA"/>
</dbReference>
<evidence type="ECO:0000256" key="1">
    <source>
        <dbReference type="ARBA" id="ARBA00004651"/>
    </source>
</evidence>
<protein>
    <submittedName>
        <fullName evidence="8">Lipopolysaccharide biosynthesis protein</fullName>
    </submittedName>
</protein>
<evidence type="ECO:0000256" key="7">
    <source>
        <dbReference type="SAM" id="Phobius"/>
    </source>
</evidence>
<feature type="transmembrane region" description="Helical" evidence="7">
    <location>
        <begin position="96"/>
        <end position="120"/>
    </location>
</feature>
<keyword evidence="4 7" id="KW-0812">Transmembrane</keyword>
<dbReference type="Pfam" id="PF13440">
    <property type="entry name" value="Polysacc_synt_3"/>
    <property type="match status" value="1"/>
</dbReference>
<sequence>MIDKFLNLNDLKQLISNRFLRNAGWLGMSEFANRIFRLGTTVTLARMFSQEDYGMMAIVYTVFEFASVFTLKNGLGAKIIQADESDLADICQASYWLNWILCLGIILIQCGFSFVIADVYNSPKLILPLCVLSSMYLLFPLFMVQGALIERENRLKIRALCYGVESLISNTITIILALFGFGIWSIVLAMVLSRPVWVIITWKNHHWQPPKSINFPKWKTVVTFGRNLVMVELLNKITDQIDYLIVGKVLGLNALGIYFFAFNAGSGITMNVVNSLISALYPHLCAVRETLEGLKYEYFSSLKKVAKFLIPLVLLQSVLAPFYVPIIFGEKWSEGIPILILICLSVIPRAYKLSSTILLNSVDKTHISLRLDLIYTSLFVMALWIVAPYGILWVAVTVLSFHTVMSSLFNWSAIKMVFVKDSV</sequence>
<comment type="caution">
    <text evidence="8">The sequence shown here is derived from an EMBL/GenBank/DDBJ whole genome shotgun (WGS) entry which is preliminary data.</text>
</comment>
<evidence type="ECO:0000256" key="2">
    <source>
        <dbReference type="ARBA" id="ARBA00007430"/>
    </source>
</evidence>
<feature type="transmembrane region" description="Helical" evidence="7">
    <location>
        <begin position="308"/>
        <end position="329"/>
    </location>
</feature>
<feature type="transmembrane region" description="Helical" evidence="7">
    <location>
        <begin position="243"/>
        <end position="262"/>
    </location>
</feature>
<keyword evidence="5 7" id="KW-1133">Transmembrane helix</keyword>
<keyword evidence="3" id="KW-1003">Cell membrane</keyword>
<comment type="similarity">
    <text evidence="2">Belongs to the polysaccharide synthase family.</text>
</comment>
<keyword evidence="6 7" id="KW-0472">Membrane</keyword>
<name>A0ABT7AZC8_9CYAN</name>
<accession>A0ABT7AZC8</accession>
<comment type="subcellular location">
    <subcellularLocation>
        <location evidence="1">Cell membrane</location>
        <topology evidence="1">Multi-pass membrane protein</topology>
    </subcellularLocation>
</comment>
<evidence type="ECO:0000313" key="9">
    <source>
        <dbReference type="Proteomes" id="UP001235303"/>
    </source>
</evidence>
<feature type="transmembrane region" description="Helical" evidence="7">
    <location>
        <begin position="373"/>
        <end position="401"/>
    </location>
</feature>
<evidence type="ECO:0000313" key="8">
    <source>
        <dbReference type="EMBL" id="MDJ1171651.1"/>
    </source>
</evidence>
<dbReference type="PANTHER" id="PTHR30250">
    <property type="entry name" value="PST FAMILY PREDICTED COLANIC ACID TRANSPORTER"/>
    <property type="match status" value="1"/>
</dbReference>
<proteinExistence type="inferred from homology"/>
<organism evidence="8 9">
    <name type="scientific">Roseofilum acuticapitatum BLCC-M154</name>
    <dbReference type="NCBI Taxonomy" id="3022444"/>
    <lineage>
        <taxon>Bacteria</taxon>
        <taxon>Bacillati</taxon>
        <taxon>Cyanobacteriota</taxon>
        <taxon>Cyanophyceae</taxon>
        <taxon>Desertifilales</taxon>
        <taxon>Desertifilaceae</taxon>
        <taxon>Roseofilum</taxon>
        <taxon>Roseofilum acuticapitatum</taxon>
    </lineage>
</organism>
<feature type="transmembrane region" description="Helical" evidence="7">
    <location>
        <begin position="335"/>
        <end position="352"/>
    </location>
</feature>
<evidence type="ECO:0000256" key="6">
    <source>
        <dbReference type="ARBA" id="ARBA00023136"/>
    </source>
</evidence>
<feature type="transmembrane region" description="Helical" evidence="7">
    <location>
        <begin position="126"/>
        <end position="148"/>
    </location>
</feature>
<dbReference type="CDD" id="cd13127">
    <property type="entry name" value="MATE_tuaB_like"/>
    <property type="match status" value="1"/>
</dbReference>
<gene>
    <name evidence="8" type="ORF">PMG71_19650</name>
</gene>
<keyword evidence="9" id="KW-1185">Reference proteome</keyword>
<evidence type="ECO:0000256" key="3">
    <source>
        <dbReference type="ARBA" id="ARBA00022475"/>
    </source>
</evidence>
<evidence type="ECO:0000256" key="4">
    <source>
        <dbReference type="ARBA" id="ARBA00022692"/>
    </source>
</evidence>
<feature type="transmembrane region" description="Helical" evidence="7">
    <location>
        <begin position="53"/>
        <end position="75"/>
    </location>
</feature>
<evidence type="ECO:0000256" key="5">
    <source>
        <dbReference type="ARBA" id="ARBA00022989"/>
    </source>
</evidence>